<reference evidence="1 2" key="1">
    <citation type="journal article" date="2023" name="Nucleic Acids Res.">
        <title>The hologenome of Daphnia magna reveals possible DNA methylation and microbiome-mediated evolution of the host genome.</title>
        <authorList>
            <person name="Chaturvedi A."/>
            <person name="Li X."/>
            <person name="Dhandapani V."/>
            <person name="Marshall H."/>
            <person name="Kissane S."/>
            <person name="Cuenca-Cambronero M."/>
            <person name="Asole G."/>
            <person name="Calvet F."/>
            <person name="Ruiz-Romero M."/>
            <person name="Marangio P."/>
            <person name="Guigo R."/>
            <person name="Rago D."/>
            <person name="Mirbahai L."/>
            <person name="Eastwood N."/>
            <person name="Colbourne J.K."/>
            <person name="Zhou J."/>
            <person name="Mallon E."/>
            <person name="Orsini L."/>
        </authorList>
    </citation>
    <scope>NUCLEOTIDE SEQUENCE [LARGE SCALE GENOMIC DNA]</scope>
    <source>
        <strain evidence="1">LRV0_1</strain>
    </source>
</reference>
<proteinExistence type="predicted"/>
<dbReference type="Proteomes" id="UP001234178">
    <property type="component" value="Unassembled WGS sequence"/>
</dbReference>
<name>A0ABR0A1B5_9CRUS</name>
<accession>A0ABR0A1B5</accession>
<evidence type="ECO:0000313" key="2">
    <source>
        <dbReference type="Proteomes" id="UP001234178"/>
    </source>
</evidence>
<protein>
    <submittedName>
        <fullName evidence="1">Uncharacterized protein</fullName>
    </submittedName>
</protein>
<sequence length="179" mass="20747">MTTTKRQDSHRFNNGGSHGLQLEHDWLISKPNSIAKDAVQFRISNSPSALSLRTHQPDCNARQSWKSIRIFEFLIGPGRLPVRSPSPLRWRFRFITTVKECPEGEVNPLGQTHYSLYTLLFFNDRRRKNRLHGRPSKETRDRKRRLPAAEITVEAVANRSRNLDGFRPLFTHQENICSG</sequence>
<gene>
    <name evidence="1" type="ORF">OUZ56_000935</name>
</gene>
<keyword evidence="2" id="KW-1185">Reference proteome</keyword>
<dbReference type="EMBL" id="JAOYFB010000036">
    <property type="protein sequence ID" value="KAK4018896.1"/>
    <property type="molecule type" value="Genomic_DNA"/>
</dbReference>
<organism evidence="1 2">
    <name type="scientific">Daphnia magna</name>
    <dbReference type="NCBI Taxonomy" id="35525"/>
    <lineage>
        <taxon>Eukaryota</taxon>
        <taxon>Metazoa</taxon>
        <taxon>Ecdysozoa</taxon>
        <taxon>Arthropoda</taxon>
        <taxon>Crustacea</taxon>
        <taxon>Branchiopoda</taxon>
        <taxon>Diplostraca</taxon>
        <taxon>Cladocera</taxon>
        <taxon>Anomopoda</taxon>
        <taxon>Daphniidae</taxon>
        <taxon>Daphnia</taxon>
    </lineage>
</organism>
<comment type="caution">
    <text evidence="1">The sequence shown here is derived from an EMBL/GenBank/DDBJ whole genome shotgun (WGS) entry which is preliminary data.</text>
</comment>
<evidence type="ECO:0000313" key="1">
    <source>
        <dbReference type="EMBL" id="KAK4018896.1"/>
    </source>
</evidence>